<dbReference type="GO" id="GO:0003677">
    <property type="term" value="F:DNA binding"/>
    <property type="evidence" value="ECO:0007669"/>
    <property type="project" value="UniProtKB-KW"/>
</dbReference>
<evidence type="ECO:0000256" key="4">
    <source>
        <dbReference type="ARBA" id="ARBA00023172"/>
    </source>
</evidence>
<reference evidence="6 7" key="1">
    <citation type="submission" date="2019-11" db="EMBL/GenBank/DDBJ databases">
        <title>Genome analysis of Rhizobacterium cereale a novel genus and species isolated from maize roots in North Spain.</title>
        <authorList>
            <person name="Menendez E."/>
            <person name="Flores-Felix J.D."/>
            <person name="Ramirez-Bahena M.-H."/>
            <person name="Igual J.M."/>
            <person name="Garcia-Fraile P."/>
            <person name="Peix A."/>
            <person name="Velazquez E."/>
        </authorList>
    </citation>
    <scope>NUCLEOTIDE SEQUENCE [LARGE SCALE GENOMIC DNA]</scope>
    <source>
        <strain evidence="6 7">RZME27</strain>
    </source>
</reference>
<accession>A0A6A8A455</accession>
<keyword evidence="2" id="KW-0229">DNA integration</keyword>
<dbReference type="Pfam" id="PF00589">
    <property type="entry name" value="Phage_integrase"/>
    <property type="match status" value="1"/>
</dbReference>
<dbReference type="PANTHER" id="PTHR30349:SF64">
    <property type="entry name" value="PROPHAGE INTEGRASE INTD-RELATED"/>
    <property type="match status" value="1"/>
</dbReference>
<dbReference type="InterPro" id="IPR011010">
    <property type="entry name" value="DNA_brk_join_enz"/>
</dbReference>
<protein>
    <submittedName>
        <fullName evidence="6">Tyrosine-type recombinase/integrase</fullName>
    </submittedName>
</protein>
<dbReference type="PROSITE" id="PS51898">
    <property type="entry name" value="TYR_RECOMBINASE"/>
    <property type="match status" value="1"/>
</dbReference>
<name>A0A6A8A455_9HYPH</name>
<dbReference type="InterPro" id="IPR050090">
    <property type="entry name" value="Tyrosine_recombinase_XerCD"/>
</dbReference>
<dbReference type="AlphaFoldDB" id="A0A6A8A455"/>
<evidence type="ECO:0000259" key="5">
    <source>
        <dbReference type="PROSITE" id="PS51898"/>
    </source>
</evidence>
<evidence type="ECO:0000256" key="2">
    <source>
        <dbReference type="ARBA" id="ARBA00022908"/>
    </source>
</evidence>
<evidence type="ECO:0000256" key="1">
    <source>
        <dbReference type="ARBA" id="ARBA00008857"/>
    </source>
</evidence>
<comment type="similarity">
    <text evidence="1">Belongs to the 'phage' integrase family.</text>
</comment>
<dbReference type="GO" id="GO:0006310">
    <property type="term" value="P:DNA recombination"/>
    <property type="evidence" value="ECO:0007669"/>
    <property type="project" value="UniProtKB-KW"/>
</dbReference>
<dbReference type="CDD" id="cd01189">
    <property type="entry name" value="INT_ICEBs1_C_like"/>
    <property type="match status" value="1"/>
</dbReference>
<dbReference type="InterPro" id="IPR010998">
    <property type="entry name" value="Integrase_recombinase_N"/>
</dbReference>
<gene>
    <name evidence="6" type="ORF">GAO09_00415</name>
</gene>
<sequence length="393" mass="44024">MDFVDRFGKRHREQFKLKRDAEDRLAELQGSTRSGTYRPLADKADVAQACAAFCKYMTERSNRGEKVTESYLRTTRQHCENYIDPAGDYVVRRPGLVRKDSIGFKGGLGAIKLADLTAARTIKFRDEMRRHGAGVVTTRRVLGTLSRIMKHAVETDLVTMNVAKGIRVIGTRDEDSERVTPPSKDDLATLLAAEVDVALQDDAAVKRARKVRDQMIAAAFKLQIRFAASTGLRASEQWALRWRNIDLQLGKVTVDSRIDAYGNIDTTKSAAGKRTVPMGKALLTRLIEWRAATKFSKDDDFVFPDSRGNFTRHTNMMKRFWDPTIVAAGVEPIGWHALRHFAVSTWIEAGLQPKAVQTLAGHASYAITMNRYGHLFPSDDHQIAFDKIAEALA</sequence>
<evidence type="ECO:0000313" key="7">
    <source>
        <dbReference type="Proteomes" id="UP000435138"/>
    </source>
</evidence>
<dbReference type="Gene3D" id="1.10.443.10">
    <property type="entry name" value="Intergrase catalytic core"/>
    <property type="match status" value="1"/>
</dbReference>
<dbReference type="GO" id="GO:0015074">
    <property type="term" value="P:DNA integration"/>
    <property type="evidence" value="ECO:0007669"/>
    <property type="project" value="UniProtKB-KW"/>
</dbReference>
<dbReference type="InterPro" id="IPR002104">
    <property type="entry name" value="Integrase_catalytic"/>
</dbReference>
<dbReference type="SUPFAM" id="SSF56349">
    <property type="entry name" value="DNA breaking-rejoining enzymes"/>
    <property type="match status" value="1"/>
</dbReference>
<evidence type="ECO:0000256" key="3">
    <source>
        <dbReference type="ARBA" id="ARBA00023125"/>
    </source>
</evidence>
<keyword evidence="7" id="KW-1185">Reference proteome</keyword>
<dbReference type="InterPro" id="IPR013762">
    <property type="entry name" value="Integrase-like_cat_sf"/>
</dbReference>
<evidence type="ECO:0000313" key="6">
    <source>
        <dbReference type="EMBL" id="MQY44538.1"/>
    </source>
</evidence>
<dbReference type="EMBL" id="WIXI01000022">
    <property type="protein sequence ID" value="MQY44538.1"/>
    <property type="molecule type" value="Genomic_DNA"/>
</dbReference>
<proteinExistence type="inferred from homology"/>
<feature type="domain" description="Tyr recombinase" evidence="5">
    <location>
        <begin position="177"/>
        <end position="385"/>
    </location>
</feature>
<dbReference type="Proteomes" id="UP000435138">
    <property type="component" value="Unassembled WGS sequence"/>
</dbReference>
<keyword evidence="4" id="KW-0233">DNA recombination</keyword>
<dbReference type="Gene3D" id="1.10.150.130">
    <property type="match status" value="1"/>
</dbReference>
<organism evidence="6 7">
    <name type="scientific">Endobacterium cereale</name>
    <dbReference type="NCBI Taxonomy" id="2663029"/>
    <lineage>
        <taxon>Bacteria</taxon>
        <taxon>Pseudomonadati</taxon>
        <taxon>Pseudomonadota</taxon>
        <taxon>Alphaproteobacteria</taxon>
        <taxon>Hyphomicrobiales</taxon>
        <taxon>Rhizobiaceae</taxon>
        <taxon>Endobacterium</taxon>
    </lineage>
</organism>
<comment type="caution">
    <text evidence="6">The sequence shown here is derived from an EMBL/GenBank/DDBJ whole genome shotgun (WGS) entry which is preliminary data.</text>
</comment>
<keyword evidence="3" id="KW-0238">DNA-binding</keyword>
<dbReference type="PANTHER" id="PTHR30349">
    <property type="entry name" value="PHAGE INTEGRASE-RELATED"/>
    <property type="match status" value="1"/>
</dbReference>